<dbReference type="EMBL" id="JYDI01000325">
    <property type="protein sequence ID" value="KRY45836.1"/>
    <property type="molecule type" value="Genomic_DNA"/>
</dbReference>
<dbReference type="AlphaFoldDB" id="A0A0V1CAA1"/>
<keyword evidence="3" id="KW-1185">Reference proteome</keyword>
<name>A0A0V1CAA1_TRIBR</name>
<sequence length="85" mass="9705">MDRPPYVSFHPEISTAEDWLQSWLGAFADMEGLVAPSTQLSPVRVSGQFLHSWYRELLSPRLGRRSSSQEMSHYMAAESSSMRRS</sequence>
<evidence type="ECO:0000256" key="1">
    <source>
        <dbReference type="SAM" id="MobiDB-lite"/>
    </source>
</evidence>
<dbReference type="Proteomes" id="UP000054653">
    <property type="component" value="Unassembled WGS sequence"/>
</dbReference>
<gene>
    <name evidence="2" type="ORF">T03_5760</name>
</gene>
<evidence type="ECO:0000313" key="2">
    <source>
        <dbReference type="EMBL" id="KRY45836.1"/>
    </source>
</evidence>
<protein>
    <submittedName>
        <fullName evidence="2">Uncharacterized protein</fullName>
    </submittedName>
</protein>
<feature type="region of interest" description="Disordered" evidence="1">
    <location>
        <begin position="63"/>
        <end position="85"/>
    </location>
</feature>
<evidence type="ECO:0000313" key="3">
    <source>
        <dbReference type="Proteomes" id="UP000054653"/>
    </source>
</evidence>
<organism evidence="2 3">
    <name type="scientific">Trichinella britovi</name>
    <name type="common">Parasitic roundworm</name>
    <dbReference type="NCBI Taxonomy" id="45882"/>
    <lineage>
        <taxon>Eukaryota</taxon>
        <taxon>Metazoa</taxon>
        <taxon>Ecdysozoa</taxon>
        <taxon>Nematoda</taxon>
        <taxon>Enoplea</taxon>
        <taxon>Dorylaimia</taxon>
        <taxon>Trichinellida</taxon>
        <taxon>Trichinellidae</taxon>
        <taxon>Trichinella</taxon>
    </lineage>
</organism>
<reference evidence="2 3" key="1">
    <citation type="submission" date="2015-01" db="EMBL/GenBank/DDBJ databases">
        <title>Evolution of Trichinella species and genotypes.</title>
        <authorList>
            <person name="Korhonen P.K."/>
            <person name="Edoardo P."/>
            <person name="Giuseppe L.R."/>
            <person name="Gasser R.B."/>
        </authorList>
    </citation>
    <scope>NUCLEOTIDE SEQUENCE [LARGE SCALE GENOMIC DNA]</scope>
    <source>
        <strain evidence="2">ISS120</strain>
    </source>
</reference>
<accession>A0A0V1CAA1</accession>
<proteinExistence type="predicted"/>
<comment type="caution">
    <text evidence="2">The sequence shown here is derived from an EMBL/GenBank/DDBJ whole genome shotgun (WGS) entry which is preliminary data.</text>
</comment>